<evidence type="ECO:0000256" key="3">
    <source>
        <dbReference type="ARBA" id="ARBA00022538"/>
    </source>
</evidence>
<dbReference type="GO" id="GO:0005524">
    <property type="term" value="F:ATP binding"/>
    <property type="evidence" value="ECO:0007669"/>
    <property type="project" value="UniProtKB-KW"/>
</dbReference>
<gene>
    <name evidence="11" type="ORF">B1B_18564</name>
</gene>
<keyword evidence="10" id="KW-0472">Membrane</keyword>
<accession>T0ZK06</accession>
<reference evidence="11" key="2">
    <citation type="journal article" date="2014" name="ISME J.">
        <title>Microbial stratification in low pH oxic and suboxic macroscopic growths along an acid mine drainage.</title>
        <authorList>
            <person name="Mendez-Garcia C."/>
            <person name="Mesa V."/>
            <person name="Sprenger R.R."/>
            <person name="Richter M."/>
            <person name="Diez M.S."/>
            <person name="Solano J."/>
            <person name="Bargiela R."/>
            <person name="Golyshina O.V."/>
            <person name="Manteca A."/>
            <person name="Ramos J.L."/>
            <person name="Gallego J.R."/>
            <person name="Llorente I."/>
            <person name="Martins Dos Santos V.A."/>
            <person name="Jensen O.N."/>
            <person name="Pelaez A.I."/>
            <person name="Sanchez J."/>
            <person name="Ferrer M."/>
        </authorList>
    </citation>
    <scope>NUCLEOTIDE SEQUENCE</scope>
</reference>
<keyword evidence="3" id="KW-0633">Potassium transport</keyword>
<evidence type="ECO:0000256" key="9">
    <source>
        <dbReference type="ARBA" id="ARBA00023065"/>
    </source>
</evidence>
<organism evidence="11">
    <name type="scientific">mine drainage metagenome</name>
    <dbReference type="NCBI Taxonomy" id="410659"/>
    <lineage>
        <taxon>unclassified sequences</taxon>
        <taxon>metagenomes</taxon>
        <taxon>ecological metagenomes</taxon>
    </lineage>
</organism>
<protein>
    <submittedName>
        <fullName evidence="11">Potassium-transporting ATPase, C subunit</fullName>
    </submittedName>
</protein>
<evidence type="ECO:0000256" key="8">
    <source>
        <dbReference type="ARBA" id="ARBA00022989"/>
    </source>
</evidence>
<name>T0ZK06_9ZZZZ</name>
<evidence type="ECO:0000256" key="4">
    <source>
        <dbReference type="ARBA" id="ARBA00022692"/>
    </source>
</evidence>
<evidence type="ECO:0000256" key="5">
    <source>
        <dbReference type="ARBA" id="ARBA00022741"/>
    </source>
</evidence>
<sequence>MVLVAITVLIAGVAYPAVVTAIAQEIRPGSANGSLLIVDGTIVGSSLIAQNISAPYLFWARPSLNDYNLTLGYDGAPGPTTAALRALVNETISYMERYGNHTVNATLPISLVSVSGSGVDPDL</sequence>
<feature type="non-terminal residue" evidence="11">
    <location>
        <position position="123"/>
    </location>
</feature>
<evidence type="ECO:0000256" key="7">
    <source>
        <dbReference type="ARBA" id="ARBA00022958"/>
    </source>
</evidence>
<keyword evidence="6" id="KW-0067">ATP-binding</keyword>
<dbReference type="AlphaFoldDB" id="T0ZK06"/>
<dbReference type="PANTHER" id="PTHR30042">
    <property type="entry name" value="POTASSIUM-TRANSPORTING ATPASE C CHAIN"/>
    <property type="match status" value="1"/>
</dbReference>
<comment type="caution">
    <text evidence="11">The sequence shown here is derived from an EMBL/GenBank/DDBJ whole genome shotgun (WGS) entry which is preliminary data.</text>
</comment>
<evidence type="ECO:0000313" key="11">
    <source>
        <dbReference type="EMBL" id="EQD30130.1"/>
    </source>
</evidence>
<evidence type="ECO:0000256" key="1">
    <source>
        <dbReference type="ARBA" id="ARBA00022448"/>
    </source>
</evidence>
<keyword evidence="8" id="KW-1133">Transmembrane helix</keyword>
<evidence type="ECO:0000256" key="6">
    <source>
        <dbReference type="ARBA" id="ARBA00022840"/>
    </source>
</evidence>
<dbReference type="Pfam" id="PF02669">
    <property type="entry name" value="KdpC"/>
    <property type="match status" value="1"/>
</dbReference>
<keyword evidence="4" id="KW-0812">Transmembrane</keyword>
<proteinExistence type="predicted"/>
<evidence type="ECO:0000256" key="10">
    <source>
        <dbReference type="ARBA" id="ARBA00023136"/>
    </source>
</evidence>
<keyword evidence="5" id="KW-0547">Nucleotide-binding</keyword>
<dbReference type="GO" id="GO:0008556">
    <property type="term" value="F:P-type potassium transmembrane transporter activity"/>
    <property type="evidence" value="ECO:0007669"/>
    <property type="project" value="InterPro"/>
</dbReference>
<reference evidence="11" key="1">
    <citation type="submission" date="2013-08" db="EMBL/GenBank/DDBJ databases">
        <authorList>
            <person name="Mendez C."/>
            <person name="Richter M."/>
            <person name="Ferrer M."/>
            <person name="Sanchez J."/>
        </authorList>
    </citation>
    <scope>NUCLEOTIDE SEQUENCE</scope>
</reference>
<keyword evidence="7" id="KW-0630">Potassium</keyword>
<keyword evidence="9" id="KW-0406">Ion transport</keyword>
<dbReference type="EMBL" id="AUZY01012423">
    <property type="protein sequence ID" value="EQD30130.1"/>
    <property type="molecule type" value="Genomic_DNA"/>
</dbReference>
<dbReference type="PANTHER" id="PTHR30042:SF2">
    <property type="entry name" value="POTASSIUM-TRANSPORTING ATPASE KDPC SUBUNIT"/>
    <property type="match status" value="1"/>
</dbReference>
<keyword evidence="1" id="KW-0813">Transport</keyword>
<evidence type="ECO:0000256" key="2">
    <source>
        <dbReference type="ARBA" id="ARBA00022475"/>
    </source>
</evidence>
<keyword evidence="2" id="KW-1003">Cell membrane</keyword>
<dbReference type="GO" id="GO:0016020">
    <property type="term" value="C:membrane"/>
    <property type="evidence" value="ECO:0007669"/>
    <property type="project" value="InterPro"/>
</dbReference>
<dbReference type="InterPro" id="IPR003820">
    <property type="entry name" value="KdpC"/>
</dbReference>